<dbReference type="GO" id="GO:0045892">
    <property type="term" value="P:negative regulation of DNA-templated transcription"/>
    <property type="evidence" value="ECO:0007669"/>
    <property type="project" value="TreeGrafter"/>
</dbReference>
<sequence>MIDENRRIQSVERAMAILEDIAAAGGVARLADLSARLDLNKSTLHGLLNTLSALGYVTRRGTHYALGLRLRDISQPLADADEQLREVFTPALLRIARLSGETSYLAVPCGTREYLYIDAIEGCNNLRIASPRGRREGLTTSAIGKIFLANEPGLVRSLRRANLLPAKLEQELHTIREQGYALDLEEAEVGLHCLAIPLRRQGCVIAALGVAAPAKRLSKPALKALAIAFNQD</sequence>
<dbReference type="InterPro" id="IPR005471">
    <property type="entry name" value="Tscrpt_reg_IclR_N"/>
</dbReference>
<dbReference type="RefSeq" id="WP_064555273.1">
    <property type="nucleotide sequence ID" value="NZ_LXEO01000043.1"/>
</dbReference>
<keyword evidence="2" id="KW-0238">DNA-binding</keyword>
<dbReference type="InterPro" id="IPR036388">
    <property type="entry name" value="WH-like_DNA-bd_sf"/>
</dbReference>
<dbReference type="GO" id="GO:0003677">
    <property type="term" value="F:DNA binding"/>
    <property type="evidence" value="ECO:0007669"/>
    <property type="project" value="UniProtKB-KW"/>
</dbReference>
<dbReference type="SMART" id="SM00346">
    <property type="entry name" value="HTH_ICLR"/>
    <property type="match status" value="1"/>
</dbReference>
<dbReference type="InterPro" id="IPR036390">
    <property type="entry name" value="WH_DNA-bd_sf"/>
</dbReference>
<dbReference type="Gene3D" id="1.10.10.10">
    <property type="entry name" value="Winged helix-like DNA-binding domain superfamily/Winged helix DNA-binding domain"/>
    <property type="match status" value="1"/>
</dbReference>
<proteinExistence type="predicted"/>
<dbReference type="SUPFAM" id="SSF55781">
    <property type="entry name" value="GAF domain-like"/>
    <property type="match status" value="1"/>
</dbReference>
<dbReference type="PANTHER" id="PTHR30136">
    <property type="entry name" value="HELIX-TURN-HELIX TRANSCRIPTIONAL REGULATOR, ICLR FAMILY"/>
    <property type="match status" value="1"/>
</dbReference>
<dbReference type="Gene3D" id="3.30.450.40">
    <property type="match status" value="1"/>
</dbReference>
<dbReference type="EMBL" id="LXEO01000043">
    <property type="protein sequence ID" value="OAT16336.1"/>
    <property type="molecule type" value="Genomic_DNA"/>
</dbReference>
<keyword evidence="7" id="KW-1185">Reference proteome</keyword>
<evidence type="ECO:0000256" key="1">
    <source>
        <dbReference type="ARBA" id="ARBA00023015"/>
    </source>
</evidence>
<name>A0A1B7HLA0_9ENTR</name>
<keyword evidence="3" id="KW-0804">Transcription</keyword>
<accession>A0A1B7HLA0</accession>
<protein>
    <submittedName>
        <fullName evidence="6">IclR family transcriptional regulator</fullName>
    </submittedName>
</protein>
<evidence type="ECO:0000256" key="3">
    <source>
        <dbReference type="ARBA" id="ARBA00023163"/>
    </source>
</evidence>
<dbReference type="Pfam" id="PF01614">
    <property type="entry name" value="IclR_C"/>
    <property type="match status" value="1"/>
</dbReference>
<organism evidence="6 7">
    <name type="scientific">Buttiauxella noackiae ATCC 51607</name>
    <dbReference type="NCBI Taxonomy" id="1354255"/>
    <lineage>
        <taxon>Bacteria</taxon>
        <taxon>Pseudomonadati</taxon>
        <taxon>Pseudomonadota</taxon>
        <taxon>Gammaproteobacteria</taxon>
        <taxon>Enterobacterales</taxon>
        <taxon>Enterobacteriaceae</taxon>
        <taxon>Buttiauxella</taxon>
    </lineage>
</organism>
<evidence type="ECO:0000256" key="2">
    <source>
        <dbReference type="ARBA" id="ARBA00023125"/>
    </source>
</evidence>
<dbReference type="InterPro" id="IPR029016">
    <property type="entry name" value="GAF-like_dom_sf"/>
</dbReference>
<dbReference type="GO" id="GO:0003700">
    <property type="term" value="F:DNA-binding transcription factor activity"/>
    <property type="evidence" value="ECO:0007669"/>
    <property type="project" value="TreeGrafter"/>
</dbReference>
<dbReference type="Proteomes" id="UP000078286">
    <property type="component" value="Unassembled WGS sequence"/>
</dbReference>
<dbReference type="PROSITE" id="PS51077">
    <property type="entry name" value="HTH_ICLR"/>
    <property type="match status" value="1"/>
</dbReference>
<reference evidence="6 7" key="1">
    <citation type="submission" date="2016-04" db="EMBL/GenBank/DDBJ databases">
        <title>ATOL: Assembling a taxonomically balanced genome-scale reconstruction of the evolutionary history of the Enterobacteriaceae.</title>
        <authorList>
            <person name="Plunkett G.III."/>
            <person name="Neeno-Eckwall E.C."/>
            <person name="Glasner J.D."/>
            <person name="Perna N.T."/>
        </authorList>
    </citation>
    <scope>NUCLEOTIDE SEQUENCE [LARGE SCALE GENOMIC DNA]</scope>
    <source>
        <strain evidence="6 7">ATCC 51607</strain>
    </source>
</reference>
<dbReference type="InterPro" id="IPR014757">
    <property type="entry name" value="Tscrpt_reg_IclR_C"/>
</dbReference>
<dbReference type="AlphaFoldDB" id="A0A1B7HLA0"/>
<evidence type="ECO:0000259" key="4">
    <source>
        <dbReference type="PROSITE" id="PS51077"/>
    </source>
</evidence>
<dbReference type="SUPFAM" id="SSF46785">
    <property type="entry name" value="Winged helix' DNA-binding domain"/>
    <property type="match status" value="1"/>
</dbReference>
<dbReference type="PANTHER" id="PTHR30136:SF35">
    <property type="entry name" value="HTH-TYPE TRANSCRIPTIONAL REGULATOR RV1719"/>
    <property type="match status" value="1"/>
</dbReference>
<evidence type="ECO:0000259" key="5">
    <source>
        <dbReference type="PROSITE" id="PS51078"/>
    </source>
</evidence>
<dbReference type="InterPro" id="IPR050707">
    <property type="entry name" value="HTH_MetabolicPath_Reg"/>
</dbReference>
<evidence type="ECO:0000313" key="7">
    <source>
        <dbReference type="Proteomes" id="UP000078286"/>
    </source>
</evidence>
<feature type="domain" description="IclR-ED" evidence="5">
    <location>
        <begin position="69"/>
        <end position="232"/>
    </location>
</feature>
<comment type="caution">
    <text evidence="6">The sequence shown here is derived from an EMBL/GenBank/DDBJ whole genome shotgun (WGS) entry which is preliminary data.</text>
</comment>
<keyword evidence="1" id="KW-0805">Transcription regulation</keyword>
<dbReference type="PROSITE" id="PS51078">
    <property type="entry name" value="ICLR_ED"/>
    <property type="match status" value="1"/>
</dbReference>
<dbReference type="Pfam" id="PF09339">
    <property type="entry name" value="HTH_IclR"/>
    <property type="match status" value="1"/>
</dbReference>
<dbReference type="PATRIC" id="fig|1354255.3.peg.2826"/>
<gene>
    <name evidence="6" type="ORF">M979_2746</name>
</gene>
<feature type="domain" description="HTH iclR-type" evidence="4">
    <location>
        <begin position="8"/>
        <end position="68"/>
    </location>
</feature>
<evidence type="ECO:0000313" key="6">
    <source>
        <dbReference type="EMBL" id="OAT16336.1"/>
    </source>
</evidence>